<evidence type="ECO:0000313" key="4">
    <source>
        <dbReference type="Proteomes" id="UP001604336"/>
    </source>
</evidence>
<evidence type="ECO:0000313" key="3">
    <source>
        <dbReference type="EMBL" id="KAL2460007.1"/>
    </source>
</evidence>
<comment type="caution">
    <text evidence="3">The sequence shown here is derived from an EMBL/GenBank/DDBJ whole genome shotgun (WGS) entry which is preliminary data.</text>
</comment>
<dbReference type="Pfam" id="PF10441">
    <property type="entry name" value="Urb2"/>
    <property type="match status" value="1"/>
</dbReference>
<feature type="region of interest" description="Disordered" evidence="1">
    <location>
        <begin position="1513"/>
        <end position="1539"/>
    </location>
</feature>
<accession>A0ABD1P807</accession>
<keyword evidence="4" id="KW-1185">Reference proteome</keyword>
<dbReference type="InterPro" id="IPR052609">
    <property type="entry name" value="Ribosome_Biogenesis_Reg"/>
</dbReference>
<dbReference type="PANTHER" id="PTHR15682">
    <property type="entry name" value="UNHEALTHY RIBOSOME BIOGENESIS PROTEIN 2 HOMOLOG"/>
    <property type="match status" value="1"/>
</dbReference>
<feature type="domain" description="Nucleolar 27S pre-rRNA processing Urb2/Npa2 C-terminal" evidence="2">
    <location>
        <begin position="1851"/>
        <end position="2065"/>
    </location>
</feature>
<dbReference type="InterPro" id="IPR018849">
    <property type="entry name" value="Urb2/Npa2_C"/>
</dbReference>
<organism evidence="3 4">
    <name type="scientific">Abeliophyllum distichum</name>
    <dbReference type="NCBI Taxonomy" id="126358"/>
    <lineage>
        <taxon>Eukaryota</taxon>
        <taxon>Viridiplantae</taxon>
        <taxon>Streptophyta</taxon>
        <taxon>Embryophyta</taxon>
        <taxon>Tracheophyta</taxon>
        <taxon>Spermatophyta</taxon>
        <taxon>Magnoliopsida</taxon>
        <taxon>eudicotyledons</taxon>
        <taxon>Gunneridae</taxon>
        <taxon>Pentapetalae</taxon>
        <taxon>asterids</taxon>
        <taxon>lamiids</taxon>
        <taxon>Lamiales</taxon>
        <taxon>Oleaceae</taxon>
        <taxon>Forsythieae</taxon>
        <taxon>Abeliophyllum</taxon>
    </lineage>
</organism>
<dbReference type="Proteomes" id="UP001604336">
    <property type="component" value="Unassembled WGS sequence"/>
</dbReference>
<name>A0ABD1P807_9LAMI</name>
<reference evidence="4" key="1">
    <citation type="submission" date="2024-07" db="EMBL/GenBank/DDBJ databases">
        <title>Two chromosome-level genome assemblies of Korean endemic species Abeliophyllum distichum and Forsythia ovata (Oleaceae).</title>
        <authorList>
            <person name="Jang H."/>
        </authorList>
    </citation>
    <scope>NUCLEOTIDE SEQUENCE [LARGE SCALE GENOMIC DNA]</scope>
</reference>
<dbReference type="PANTHER" id="PTHR15682:SF2">
    <property type="entry name" value="UNHEALTHY RIBOSOME BIOGENESIS PROTEIN 2 HOMOLOG"/>
    <property type="match status" value="1"/>
</dbReference>
<gene>
    <name evidence="3" type="ORF">Adt_43427</name>
</gene>
<evidence type="ECO:0000256" key="1">
    <source>
        <dbReference type="SAM" id="MobiDB-lite"/>
    </source>
</evidence>
<feature type="compositionally biased region" description="Basic residues" evidence="1">
    <location>
        <begin position="15"/>
        <end position="25"/>
    </location>
</feature>
<feature type="compositionally biased region" description="Basic and acidic residues" evidence="1">
    <location>
        <begin position="26"/>
        <end position="38"/>
    </location>
</feature>
<feature type="region of interest" description="Disordered" evidence="1">
    <location>
        <begin position="1"/>
        <end position="49"/>
    </location>
</feature>
<sequence length="2066" mass="232621">MADYNSAPELASSNKMKKKNKKRKQRSPEINELEKEAQELSGGPSKIPCISERETIATNTEHENGSPWGNLQLILFLQNTDIDLLKKVDLVSSYVNSVTNGTANDISQRPEIINTYRVLVFLNHWVQSVLISSEKKMRLEGNKADYEVSSALCLDIRCWKILNFCLEESQNLHVSLICSRDLLRVIHCITRDAISHVNNVPSCCEVALSCEQLKFYDIVLNCVSLIFSSHSGVSNENLDLWIFVMNTVLELAIRLVTDKLDGCKAGNLFMQLSCCLLEPFAKFLRVHPTRKSGFRDFIDKLLEPLLHLLVVLHSDFCGKNFESRTNLSKLAEEVLSQGLFHPTHIDGFLCLQSTGRYESSFVGTLSEEKLVNKSYHRHLFDKLEKIVANKNEFALGGLGELLHLFVNSVSKQKGTSVSRVGSRGSEISSTNHVPENFSQARMVFSENRPSSNGLDAEIRKSIFEFFVHIMEPLLTDINKYLHVDGEFGSLSMDVPCILRAINNLLACIVNEKVYMRTEDTSEGASSAFLRLLYDVFVSFSAKINHVKASSFGLEKSSHREFLIPTRKELIVAVHYLLDIEYNVVGDDLESLWTMIFSSIACSNSSIDVLDQSVLSSKILSLGCRLVDLYSELRQVNTSIFALCRAVRHFVSLLGDNEERTTSRAYSSYPNSLSMILCSPEFRLSLSNAVGSIPEGQASGCIRQLSSDIMESLQWMKVDCQLAGGNELTKSSPRSCDLLHFKLQAELLGRALSEVYTIIVDSITVSSGNSYLVGVSLGNLIEIFRPSLSCLVTIQPNNIKGFSNLFNRRSSKKSYGCENVSMCWILVFYFRLYLSCRSLLRQAISYMPPDASKRMSGEMGDSFLSHTGRDWLDTTGSVDEGYFSWIARPSASLLNVIHSILDVYLQGASVVCPPLFFVLNAMAFQRLTDLNRLIKSSEYMLQWNKTRGQQKLKDVAQFSSYHKKIKRWKRCVSDFREEAVGLTKIMMELLLSMAKVHMPAPSLNDGFHGDKWIQTLLKNDTLNFAIGSIDEKLLPSTLWWSFCRTVDIWCSHATKKDLKKFLTLLIQAYLSCVSDNVGDYRKCNIDKLGLLKKATAHHIALEFLSNTISYEQSFVRRYMASRYCRILQKSVSSIFASTEVDLSSSTDWVEVIRAVENSSNVQNGDSLWTKSNRDPAEKGTNIEFAKCRSLLELLNWMPKEYISSRSTSLYITCILNLERLLVGSLLGWHGLLCSSDAHEILKLFVSCRRVLKNLIVAYCEENMEGRQSSIASKLSKSLSPLFWLSKSLSAVMGLQHAFPEDIAFESKNAIFSLMDHTSYVFLTVSKDHYSVVYSTKLCTAKKSSDGGHEEYDQMEYNNLRLDPPENVDAWRSVVQVAETLKEQMQNSLATFNETYLDKKVGIFAKFLELNKLASMLACFQGFLLGAASALGNIHGSKNNVRTKLPTSNVEPIKKVKSCVDTCRNFIIFYLKALFVEDDQLSGILSNVQVLNTLQCGGDLLGAREASYDVYDDVNDAPDEEEMHPTGKKTSSGTENDVKNHDLKRKSHSAVTDLEAFFTKVQNEQLYLKKTLLLECFRGENIEAAFFLRQLFIASSAILRLNLQIDLTSSSWSLIPIFVGISQVLLLEFSSEPGMPHPFSFVCLDGVVKFLEELGSNFPQFDPSLSRNLYVKLVDLHLRAIGKCISLQGKKATIASQETGLHTKMLPNQMESSESSLSHGTCPLEEFKLKLRMSFRSYVRRPSELHFLSAIQAVERAIVGVQEGCLTNYEMCLGRLDGGKVSSIVAAGIDFLELILEFVAGHNRLNMVKRHIQSLVACLFNVTVHLQGPKIFYGYVDSTKDYENPDSGSVILMAVEVLTRISGKKSLFHIDANHIAQSLRIPGALFQNFLHLPIFENAVDQKFSMELYNACCRLLCTVLKHHKRESQQCLALLEDSVSVLLHCLEIVNIDSVTRKEYFAWEVQEAVMCASSLRRVYEEVRQQKDVFGRSSFQFLSRYIWVYCGLGPSRNGIKREIDEALRPGVYALIDSCSTDDLQLLHTLFGEGPCRSTLASLQHDYKLHFQFEGKV</sequence>
<proteinExistence type="predicted"/>
<protein>
    <submittedName>
        <fullName evidence="3">Nucleolar 27S pre-rRNA processing</fullName>
    </submittedName>
</protein>
<evidence type="ECO:0000259" key="2">
    <source>
        <dbReference type="Pfam" id="PF10441"/>
    </source>
</evidence>
<dbReference type="EMBL" id="JBFOLK010000014">
    <property type="protein sequence ID" value="KAL2460007.1"/>
    <property type="molecule type" value="Genomic_DNA"/>
</dbReference>